<dbReference type="Pfam" id="PF02826">
    <property type="entry name" value="2-Hacid_dh_C"/>
    <property type="match status" value="1"/>
</dbReference>
<sequence length="340" mass="38368">MTQQKSKVLIMEPIDDMEDTHQMLKDAGYELILGPPVSRTAERFSESQLIELCQDVDAIMGMAREKITRKVIESSPRLRVICKYGIGVDNIDIQAASEHGVLVTNAPVHTKTVAEYAFSLILSVLKKIPRNLNHLKQGKWRDSSTMGNELYKKTIGMVGFGAIGKQLAKRLQGWDVQILIYDPFATRETADLFGAQLVDWNTLFQTSDVVTLHLPLMESTRKIISRNEFFMMKNSAILINTSRGPIVDEQALIEALQDKRIAGAGLDVFETEPISKDNPLLEMENVVITPHVAGYTFESLHRISEQCSRNCLSALRGEIPEFIVNREAVEKWRERVNLIK</sequence>
<dbReference type="InterPro" id="IPR050857">
    <property type="entry name" value="D-2-hydroxyacid_DH"/>
</dbReference>
<accession>A0ABS4GPX1</accession>
<feature type="domain" description="D-isomer specific 2-hydroxyacid dehydrogenase NAD-binding" evidence="6">
    <location>
        <begin position="118"/>
        <end position="293"/>
    </location>
</feature>
<dbReference type="PROSITE" id="PS00671">
    <property type="entry name" value="D_2_HYDROXYACID_DH_3"/>
    <property type="match status" value="1"/>
</dbReference>
<dbReference type="RefSeq" id="WP_209810231.1">
    <property type="nucleotide sequence ID" value="NZ_JAGGKT010000005.1"/>
</dbReference>
<evidence type="ECO:0000256" key="2">
    <source>
        <dbReference type="ARBA" id="ARBA00023002"/>
    </source>
</evidence>
<reference evidence="7 8" key="1">
    <citation type="submission" date="2021-03" db="EMBL/GenBank/DDBJ databases">
        <title>Genomic Encyclopedia of Type Strains, Phase IV (KMG-IV): sequencing the most valuable type-strain genomes for metagenomic binning, comparative biology and taxonomic classification.</title>
        <authorList>
            <person name="Goeker M."/>
        </authorList>
    </citation>
    <scope>NUCLEOTIDE SEQUENCE [LARGE SCALE GENOMIC DNA]</scope>
    <source>
        <strain evidence="7 8">DSM 24738</strain>
    </source>
</reference>
<comment type="similarity">
    <text evidence="1 4">Belongs to the D-isomer specific 2-hydroxyacid dehydrogenase family.</text>
</comment>
<dbReference type="SUPFAM" id="SSF52283">
    <property type="entry name" value="Formate/glycerate dehydrogenase catalytic domain-like"/>
    <property type="match status" value="1"/>
</dbReference>
<keyword evidence="8" id="KW-1185">Reference proteome</keyword>
<evidence type="ECO:0000313" key="8">
    <source>
        <dbReference type="Proteomes" id="UP001519343"/>
    </source>
</evidence>
<dbReference type="PANTHER" id="PTHR42789">
    <property type="entry name" value="D-ISOMER SPECIFIC 2-HYDROXYACID DEHYDROGENASE FAMILY PROTEIN (AFU_ORTHOLOGUE AFUA_6G10090)"/>
    <property type="match status" value="1"/>
</dbReference>
<dbReference type="CDD" id="cd12173">
    <property type="entry name" value="PGDH_4"/>
    <property type="match status" value="1"/>
</dbReference>
<name>A0ABS4GPX1_9BACL</name>
<feature type="domain" description="D-isomer specific 2-hydroxyacid dehydrogenase catalytic" evidence="5">
    <location>
        <begin position="8"/>
        <end position="325"/>
    </location>
</feature>
<dbReference type="PROSITE" id="PS00670">
    <property type="entry name" value="D_2_HYDROXYACID_DH_2"/>
    <property type="match status" value="1"/>
</dbReference>
<evidence type="ECO:0000256" key="4">
    <source>
        <dbReference type="RuleBase" id="RU003719"/>
    </source>
</evidence>
<dbReference type="InterPro" id="IPR036291">
    <property type="entry name" value="NAD(P)-bd_dom_sf"/>
</dbReference>
<evidence type="ECO:0000259" key="5">
    <source>
        <dbReference type="Pfam" id="PF00389"/>
    </source>
</evidence>
<dbReference type="EC" id="1.1.1.95" evidence="7"/>
<evidence type="ECO:0000259" key="6">
    <source>
        <dbReference type="Pfam" id="PF02826"/>
    </source>
</evidence>
<evidence type="ECO:0000256" key="1">
    <source>
        <dbReference type="ARBA" id="ARBA00005854"/>
    </source>
</evidence>
<dbReference type="SUPFAM" id="SSF51735">
    <property type="entry name" value="NAD(P)-binding Rossmann-fold domains"/>
    <property type="match status" value="1"/>
</dbReference>
<dbReference type="EMBL" id="JAGGKT010000005">
    <property type="protein sequence ID" value="MBP1932172.1"/>
    <property type="molecule type" value="Genomic_DNA"/>
</dbReference>
<dbReference type="InterPro" id="IPR029753">
    <property type="entry name" value="D-isomer_DH_CS"/>
</dbReference>
<keyword evidence="3" id="KW-0520">NAD</keyword>
<evidence type="ECO:0000313" key="7">
    <source>
        <dbReference type="EMBL" id="MBP1932172.1"/>
    </source>
</evidence>
<gene>
    <name evidence="7" type="ORF">J2Z37_002173</name>
</gene>
<keyword evidence="2 4" id="KW-0560">Oxidoreductase</keyword>
<dbReference type="PANTHER" id="PTHR42789:SF1">
    <property type="entry name" value="D-ISOMER SPECIFIC 2-HYDROXYACID DEHYDROGENASE FAMILY PROTEIN (AFU_ORTHOLOGUE AFUA_6G10090)"/>
    <property type="match status" value="1"/>
</dbReference>
<comment type="caution">
    <text evidence="7">The sequence shown here is derived from an EMBL/GenBank/DDBJ whole genome shotgun (WGS) entry which is preliminary data.</text>
</comment>
<dbReference type="Gene3D" id="3.40.50.720">
    <property type="entry name" value="NAD(P)-binding Rossmann-like Domain"/>
    <property type="match status" value="2"/>
</dbReference>
<dbReference type="Proteomes" id="UP001519343">
    <property type="component" value="Unassembled WGS sequence"/>
</dbReference>
<protein>
    <submittedName>
        <fullName evidence="7">D-3-phosphoglycerate dehydrogenase</fullName>
        <ecNumber evidence="7">1.1.1.95</ecNumber>
    </submittedName>
</protein>
<dbReference type="GO" id="GO:0004617">
    <property type="term" value="F:phosphoglycerate dehydrogenase activity"/>
    <property type="evidence" value="ECO:0007669"/>
    <property type="project" value="UniProtKB-EC"/>
</dbReference>
<organism evidence="7 8">
    <name type="scientific">Ammoniphilus resinae</name>
    <dbReference type="NCBI Taxonomy" id="861532"/>
    <lineage>
        <taxon>Bacteria</taxon>
        <taxon>Bacillati</taxon>
        <taxon>Bacillota</taxon>
        <taxon>Bacilli</taxon>
        <taxon>Bacillales</taxon>
        <taxon>Paenibacillaceae</taxon>
        <taxon>Aneurinibacillus group</taxon>
        <taxon>Ammoniphilus</taxon>
    </lineage>
</organism>
<dbReference type="InterPro" id="IPR006140">
    <property type="entry name" value="D-isomer_DH_NAD-bd"/>
</dbReference>
<proteinExistence type="inferred from homology"/>
<evidence type="ECO:0000256" key="3">
    <source>
        <dbReference type="ARBA" id="ARBA00023027"/>
    </source>
</evidence>
<dbReference type="Pfam" id="PF00389">
    <property type="entry name" value="2-Hacid_dh"/>
    <property type="match status" value="1"/>
</dbReference>
<dbReference type="InterPro" id="IPR006139">
    <property type="entry name" value="D-isomer_2_OHA_DH_cat_dom"/>
</dbReference>